<gene>
    <name evidence="7" type="ORF">CEY11_15950</name>
</gene>
<evidence type="ECO:0000313" key="8">
    <source>
        <dbReference type="Proteomes" id="UP000214603"/>
    </source>
</evidence>
<evidence type="ECO:0000259" key="5">
    <source>
        <dbReference type="Pfam" id="PF00501"/>
    </source>
</evidence>
<dbReference type="Pfam" id="PF13193">
    <property type="entry name" value="AMP-binding_C"/>
    <property type="match status" value="1"/>
</dbReference>
<evidence type="ECO:0000259" key="6">
    <source>
        <dbReference type="Pfam" id="PF13193"/>
    </source>
</evidence>
<dbReference type="InterPro" id="IPR045851">
    <property type="entry name" value="AMP-bd_C_sf"/>
</dbReference>
<feature type="domain" description="AMP-dependent synthetase/ligase" evidence="5">
    <location>
        <begin position="37"/>
        <end position="388"/>
    </location>
</feature>
<dbReference type="GO" id="GO:0015645">
    <property type="term" value="F:fatty acid ligase activity"/>
    <property type="evidence" value="ECO:0007669"/>
    <property type="project" value="TreeGrafter"/>
</dbReference>
<dbReference type="PANTHER" id="PTHR43605:SF10">
    <property type="entry name" value="ACYL-COA SYNTHETASE MEDIUM CHAIN FAMILY MEMBER 3"/>
    <property type="match status" value="1"/>
</dbReference>
<dbReference type="GO" id="GO:0006637">
    <property type="term" value="P:acyl-CoA metabolic process"/>
    <property type="evidence" value="ECO:0007669"/>
    <property type="project" value="TreeGrafter"/>
</dbReference>
<keyword evidence="4" id="KW-0067">ATP-binding</keyword>
<sequence length="543" mass="58907">MNDQYSELYSSYQWFVPTQFNIAQACAHRWAENPHEGRRIAVYYENELGQREVWTYARLSETANRLANGLTRMGAGAGDRIAVCMAQRPEAAAACMAILSIGAIAVPLSVRYDTQALVTRLRNAEARIAIIDESAGPELLGAQPQCAALTQVIGLGFQHDSIIAWRTLLARQPAQFKAAATRADAPALLLYSDDDNPRGALVAHAALIGSLPGFVASQDWFPQKGDIFWTGADWAWGDALFAAVLPTLYFGHAIVATPGHLSARRTLEILERYQITSLLLPPRAIKALRAEGNEPRQRFKLALRALASTGESLGAVLYDWCVQSLGVAPNEIYGQAAMPCVIGASRTKWPSRPGSMGRPYPGHRVTVLDSQGRPCPAGQIGQIALHTDDIQGYPDPALFLGYWRDDAATEARRSGDWHLSGDLAKVDEDGYYWYVGRASEVFKSSGRRVGPAEIEECLLSHPAVADVIVVPSAAADRPVAIKAYVQRRLAKLDDDLAALAAALKEHVGQHLSAALSPGEIEFTEALPLTAAGKIRRRTVAVPT</sequence>
<accession>A0A225M7V0</accession>
<comment type="caution">
    <text evidence="7">The sequence shown here is derived from an EMBL/GenBank/DDBJ whole genome shotgun (WGS) entry which is preliminary data.</text>
</comment>
<feature type="domain" description="AMP-binding enzyme C-terminal" evidence="6">
    <location>
        <begin position="453"/>
        <end position="533"/>
    </location>
</feature>
<name>A0A225M7V0_9BURK</name>
<dbReference type="AlphaFoldDB" id="A0A225M7V0"/>
<proteinExistence type="inferred from homology"/>
<dbReference type="Gene3D" id="3.30.300.30">
    <property type="match status" value="1"/>
</dbReference>
<reference evidence="8" key="1">
    <citation type="submission" date="2017-06" db="EMBL/GenBank/DDBJ databases">
        <title>Herbaspirillum phytohormonus sp. nov., isolated from the root nodule of Robinia pseudoacacia in lead-zinc mine.</title>
        <authorList>
            <person name="Fan M."/>
            <person name="Lin Y."/>
        </authorList>
    </citation>
    <scope>NUCLEOTIDE SEQUENCE [LARGE SCALE GENOMIC DNA]</scope>
    <source>
        <strain evidence="8">SC-089</strain>
    </source>
</reference>
<dbReference type="PANTHER" id="PTHR43605">
    <property type="entry name" value="ACYL-COENZYME A SYNTHETASE"/>
    <property type="match status" value="1"/>
</dbReference>
<protein>
    <submittedName>
        <fullName evidence="7">AMP-binding protein</fullName>
    </submittedName>
</protein>
<dbReference type="Proteomes" id="UP000214603">
    <property type="component" value="Unassembled WGS sequence"/>
</dbReference>
<evidence type="ECO:0000313" key="7">
    <source>
        <dbReference type="EMBL" id="OWT57415.1"/>
    </source>
</evidence>
<evidence type="ECO:0000256" key="1">
    <source>
        <dbReference type="ARBA" id="ARBA00006432"/>
    </source>
</evidence>
<dbReference type="EMBL" id="NJIH01000009">
    <property type="protein sequence ID" value="OWT57415.1"/>
    <property type="molecule type" value="Genomic_DNA"/>
</dbReference>
<evidence type="ECO:0000256" key="3">
    <source>
        <dbReference type="ARBA" id="ARBA00022741"/>
    </source>
</evidence>
<comment type="similarity">
    <text evidence="1">Belongs to the ATP-dependent AMP-binding enzyme family.</text>
</comment>
<dbReference type="GO" id="GO:0016405">
    <property type="term" value="F:CoA-ligase activity"/>
    <property type="evidence" value="ECO:0007669"/>
    <property type="project" value="UniProtKB-ARBA"/>
</dbReference>
<dbReference type="RefSeq" id="WP_088604419.1">
    <property type="nucleotide sequence ID" value="NZ_NJIH01000009.1"/>
</dbReference>
<dbReference type="InterPro" id="IPR025110">
    <property type="entry name" value="AMP-bd_C"/>
</dbReference>
<dbReference type="GO" id="GO:0006633">
    <property type="term" value="P:fatty acid biosynthetic process"/>
    <property type="evidence" value="ECO:0007669"/>
    <property type="project" value="TreeGrafter"/>
</dbReference>
<evidence type="ECO:0000256" key="4">
    <source>
        <dbReference type="ARBA" id="ARBA00022840"/>
    </source>
</evidence>
<dbReference type="InterPro" id="IPR042099">
    <property type="entry name" value="ANL_N_sf"/>
</dbReference>
<dbReference type="InterPro" id="IPR051087">
    <property type="entry name" value="Mitochondrial_ACSM"/>
</dbReference>
<organism evidence="7 8">
    <name type="scientific">Candidimonas nitroreducens</name>
    <dbReference type="NCBI Taxonomy" id="683354"/>
    <lineage>
        <taxon>Bacteria</taxon>
        <taxon>Pseudomonadati</taxon>
        <taxon>Pseudomonadota</taxon>
        <taxon>Betaproteobacteria</taxon>
        <taxon>Burkholderiales</taxon>
        <taxon>Alcaligenaceae</taxon>
        <taxon>Candidimonas</taxon>
    </lineage>
</organism>
<dbReference type="SUPFAM" id="SSF56801">
    <property type="entry name" value="Acetyl-CoA synthetase-like"/>
    <property type="match status" value="1"/>
</dbReference>
<dbReference type="OrthoDB" id="9766486at2"/>
<dbReference type="Gene3D" id="3.40.50.12780">
    <property type="entry name" value="N-terminal domain of ligase-like"/>
    <property type="match status" value="1"/>
</dbReference>
<keyword evidence="2" id="KW-0436">Ligase</keyword>
<evidence type="ECO:0000256" key="2">
    <source>
        <dbReference type="ARBA" id="ARBA00022598"/>
    </source>
</evidence>
<dbReference type="InterPro" id="IPR000873">
    <property type="entry name" value="AMP-dep_synth/lig_dom"/>
</dbReference>
<keyword evidence="3" id="KW-0547">Nucleotide-binding</keyword>
<dbReference type="GO" id="GO:0005524">
    <property type="term" value="F:ATP binding"/>
    <property type="evidence" value="ECO:0007669"/>
    <property type="project" value="UniProtKB-KW"/>
</dbReference>
<dbReference type="Pfam" id="PF00501">
    <property type="entry name" value="AMP-binding"/>
    <property type="match status" value="1"/>
</dbReference>
<dbReference type="GO" id="GO:0004321">
    <property type="term" value="F:fatty-acyl-CoA synthase activity"/>
    <property type="evidence" value="ECO:0007669"/>
    <property type="project" value="TreeGrafter"/>
</dbReference>
<keyword evidence="8" id="KW-1185">Reference proteome</keyword>